<dbReference type="PANTHER" id="PTHR43133">
    <property type="entry name" value="RNA POLYMERASE ECF-TYPE SIGMA FACTO"/>
    <property type="match status" value="1"/>
</dbReference>
<feature type="domain" description="RNA polymerase sigma-70 region 2" evidence="8">
    <location>
        <begin position="36"/>
        <end position="101"/>
    </location>
</feature>
<dbReference type="GO" id="GO:0006352">
    <property type="term" value="P:DNA-templated transcription initiation"/>
    <property type="evidence" value="ECO:0007669"/>
    <property type="project" value="InterPro"/>
</dbReference>
<dbReference type="EMBL" id="BONI01000061">
    <property type="protein sequence ID" value="GIG09263.1"/>
    <property type="molecule type" value="Genomic_DNA"/>
</dbReference>
<evidence type="ECO:0000256" key="1">
    <source>
        <dbReference type="ARBA" id="ARBA00010641"/>
    </source>
</evidence>
<evidence type="ECO:0000256" key="2">
    <source>
        <dbReference type="ARBA" id="ARBA00023015"/>
    </source>
</evidence>
<keyword evidence="4 6" id="KW-0238">DNA-binding</keyword>
<dbReference type="CDD" id="cd06171">
    <property type="entry name" value="Sigma70_r4"/>
    <property type="match status" value="1"/>
</dbReference>
<dbReference type="PROSITE" id="PS01063">
    <property type="entry name" value="SIGMA70_ECF"/>
    <property type="match status" value="1"/>
</dbReference>
<proteinExistence type="inferred from homology"/>
<evidence type="ECO:0000313" key="11">
    <source>
        <dbReference type="Proteomes" id="UP000630887"/>
    </source>
</evidence>
<organism evidence="10 11">
    <name type="scientific">Catellatospora coxensis</name>
    <dbReference type="NCBI Taxonomy" id="310354"/>
    <lineage>
        <taxon>Bacteria</taxon>
        <taxon>Bacillati</taxon>
        <taxon>Actinomycetota</taxon>
        <taxon>Actinomycetes</taxon>
        <taxon>Micromonosporales</taxon>
        <taxon>Micromonosporaceae</taxon>
        <taxon>Catellatospora</taxon>
    </lineage>
</organism>
<comment type="similarity">
    <text evidence="1 6">Belongs to the sigma-70 factor family. ECF subfamily.</text>
</comment>
<dbReference type="InterPro" id="IPR039425">
    <property type="entry name" value="RNA_pol_sigma-70-like"/>
</dbReference>
<feature type="domain" description="RNA polymerase sigma-70 region 4" evidence="9">
    <location>
        <begin position="135"/>
        <end position="181"/>
    </location>
</feature>
<dbReference type="AlphaFoldDB" id="A0A8J3KVA0"/>
<keyword evidence="3 6" id="KW-0731">Sigma factor</keyword>
<evidence type="ECO:0000256" key="6">
    <source>
        <dbReference type="RuleBase" id="RU000716"/>
    </source>
</evidence>
<dbReference type="InterPro" id="IPR007630">
    <property type="entry name" value="RNA_pol_sigma70_r4"/>
</dbReference>
<keyword evidence="2 6" id="KW-0805">Transcription regulation</keyword>
<evidence type="ECO:0000256" key="3">
    <source>
        <dbReference type="ARBA" id="ARBA00023082"/>
    </source>
</evidence>
<dbReference type="Gene3D" id="1.10.10.10">
    <property type="entry name" value="Winged helix-like DNA-binding domain superfamily/Winged helix DNA-binding domain"/>
    <property type="match status" value="1"/>
</dbReference>
<dbReference type="GO" id="GO:0003677">
    <property type="term" value="F:DNA binding"/>
    <property type="evidence" value="ECO:0007669"/>
    <property type="project" value="UniProtKB-KW"/>
</dbReference>
<evidence type="ECO:0000256" key="7">
    <source>
        <dbReference type="SAM" id="MobiDB-lite"/>
    </source>
</evidence>
<name>A0A8J3KVA0_9ACTN</name>
<dbReference type="InterPro" id="IPR013324">
    <property type="entry name" value="RNA_pol_sigma_r3/r4-like"/>
</dbReference>
<protein>
    <recommendedName>
        <fullName evidence="6">RNA polymerase sigma factor</fullName>
    </recommendedName>
</protein>
<dbReference type="NCBIfam" id="TIGR02937">
    <property type="entry name" value="sigma70-ECF"/>
    <property type="match status" value="1"/>
</dbReference>
<evidence type="ECO:0000259" key="9">
    <source>
        <dbReference type="Pfam" id="PF04545"/>
    </source>
</evidence>
<dbReference type="InterPro" id="IPR000838">
    <property type="entry name" value="RNA_pol_sigma70_ECF_CS"/>
</dbReference>
<dbReference type="InterPro" id="IPR014284">
    <property type="entry name" value="RNA_pol_sigma-70_dom"/>
</dbReference>
<dbReference type="InterPro" id="IPR007627">
    <property type="entry name" value="RNA_pol_sigma70_r2"/>
</dbReference>
<evidence type="ECO:0000313" key="10">
    <source>
        <dbReference type="EMBL" id="GIG09263.1"/>
    </source>
</evidence>
<dbReference type="Gene3D" id="1.10.1740.10">
    <property type="match status" value="1"/>
</dbReference>
<dbReference type="Pfam" id="PF04542">
    <property type="entry name" value="Sigma70_r2"/>
    <property type="match status" value="1"/>
</dbReference>
<comment type="caution">
    <text evidence="10">The sequence shown here is derived from an EMBL/GenBank/DDBJ whole genome shotgun (WGS) entry which is preliminary data.</text>
</comment>
<keyword evidence="5 6" id="KW-0804">Transcription</keyword>
<dbReference type="GO" id="GO:0016987">
    <property type="term" value="F:sigma factor activity"/>
    <property type="evidence" value="ECO:0007669"/>
    <property type="project" value="UniProtKB-KW"/>
</dbReference>
<accession>A0A8J3KVA0</accession>
<dbReference type="InterPro" id="IPR036388">
    <property type="entry name" value="WH-like_DNA-bd_sf"/>
</dbReference>
<gene>
    <name evidence="10" type="ORF">Cco03nite_59630</name>
</gene>
<keyword evidence="11" id="KW-1185">Reference proteome</keyword>
<evidence type="ECO:0000259" key="8">
    <source>
        <dbReference type="Pfam" id="PF04542"/>
    </source>
</evidence>
<sequence>MFRAAAGPASTNDSGAGAGRTAPSPAEARMQLICQTYAEPLLKFLMRLSQGRPHTAEDLLQETLLRAWRHIDQLPGEVETLGPWLYTVARRVAIDAARARQIRPAEIALSDTDVEPVAGDLSDQVVSAHVIRDGLAQLTPEHREVLVELYFRQRSAAEAAARLGIATGTVKSRAYYALRALGAVVGRAD</sequence>
<dbReference type="SUPFAM" id="SSF88946">
    <property type="entry name" value="Sigma2 domain of RNA polymerase sigma factors"/>
    <property type="match status" value="1"/>
</dbReference>
<feature type="region of interest" description="Disordered" evidence="7">
    <location>
        <begin position="1"/>
        <end position="24"/>
    </location>
</feature>
<dbReference type="Proteomes" id="UP000630887">
    <property type="component" value="Unassembled WGS sequence"/>
</dbReference>
<dbReference type="SUPFAM" id="SSF88659">
    <property type="entry name" value="Sigma3 and sigma4 domains of RNA polymerase sigma factors"/>
    <property type="match status" value="1"/>
</dbReference>
<reference evidence="10 11" key="1">
    <citation type="submission" date="2021-01" db="EMBL/GenBank/DDBJ databases">
        <title>Whole genome shotgun sequence of Catellatospora coxensis NBRC 107359.</title>
        <authorList>
            <person name="Komaki H."/>
            <person name="Tamura T."/>
        </authorList>
    </citation>
    <scope>NUCLEOTIDE SEQUENCE [LARGE SCALE GENOMIC DNA]</scope>
    <source>
        <strain evidence="10 11">NBRC 107359</strain>
    </source>
</reference>
<dbReference type="InterPro" id="IPR013325">
    <property type="entry name" value="RNA_pol_sigma_r2"/>
</dbReference>
<evidence type="ECO:0000256" key="5">
    <source>
        <dbReference type="ARBA" id="ARBA00023163"/>
    </source>
</evidence>
<dbReference type="PANTHER" id="PTHR43133:SF52">
    <property type="entry name" value="ECF RNA POLYMERASE SIGMA FACTOR SIGL"/>
    <property type="match status" value="1"/>
</dbReference>
<dbReference type="Pfam" id="PF04545">
    <property type="entry name" value="Sigma70_r4"/>
    <property type="match status" value="1"/>
</dbReference>
<evidence type="ECO:0000256" key="4">
    <source>
        <dbReference type="ARBA" id="ARBA00023125"/>
    </source>
</evidence>